<sequence length="229" mass="24946">MKPELRRVGSLQSPVVVIDDFSGAAEEAALLADSLAPFPPIGRDSYYPGVRRIIERSDEAANAYVERLCEDAAQFIAGAFDVDGFDLLEASFSMVSARPDQLRPAQRAPHFDSTDPKYLAVLHYLRVPQGTGTAFYRQRATGIEQVTEANISRFVTTAEREAAMLPAGSGYIHGSDPYFEQIGAVEGIADRLVIYQGSLLHSGIIPPGMTFSADPREGRLTANIFVRGH</sequence>
<name>A0ABX6T222_9SPHN</name>
<accession>A0ABX6T222</accession>
<evidence type="ECO:0000313" key="1">
    <source>
        <dbReference type="EMBL" id="QNP43584.1"/>
    </source>
</evidence>
<protein>
    <submittedName>
        <fullName evidence="1">Uncharacterized protein</fullName>
    </submittedName>
</protein>
<dbReference type="InterPro" id="IPR045617">
    <property type="entry name" value="DUF6445"/>
</dbReference>
<organism evidence="1 2">
    <name type="scientific">Sphingomonas daechungensis</name>
    <dbReference type="NCBI Taxonomy" id="1176646"/>
    <lineage>
        <taxon>Bacteria</taxon>
        <taxon>Pseudomonadati</taxon>
        <taxon>Pseudomonadota</taxon>
        <taxon>Alphaproteobacteria</taxon>
        <taxon>Sphingomonadales</taxon>
        <taxon>Sphingomonadaceae</taxon>
        <taxon>Sphingomonas</taxon>
    </lineage>
</organism>
<gene>
    <name evidence="1" type="ORF">H9L15_02285</name>
</gene>
<dbReference type="Proteomes" id="UP000516134">
    <property type="component" value="Chromosome"/>
</dbReference>
<dbReference type="RefSeq" id="WP_187715014.1">
    <property type="nucleotide sequence ID" value="NZ_BAABJC010000001.1"/>
</dbReference>
<evidence type="ECO:0000313" key="2">
    <source>
        <dbReference type="Proteomes" id="UP000516134"/>
    </source>
</evidence>
<keyword evidence="2" id="KW-1185">Reference proteome</keyword>
<proteinExistence type="predicted"/>
<dbReference type="Pfam" id="PF20043">
    <property type="entry name" value="DUF6445"/>
    <property type="match status" value="1"/>
</dbReference>
<dbReference type="EMBL" id="CP060780">
    <property type="protein sequence ID" value="QNP43584.1"/>
    <property type="molecule type" value="Genomic_DNA"/>
</dbReference>
<reference evidence="1 2" key="1">
    <citation type="submission" date="2020-08" db="EMBL/GenBank/DDBJ databases">
        <title>Genome sequence of Sphingomonas daechungensis KACC 18115T.</title>
        <authorList>
            <person name="Hyun D.-W."/>
            <person name="Bae J.-W."/>
        </authorList>
    </citation>
    <scope>NUCLEOTIDE SEQUENCE [LARGE SCALE GENOMIC DNA]</scope>
    <source>
        <strain evidence="1 2">KACC 18115</strain>
    </source>
</reference>